<name>A0ABQ3XY20_9ACTN</name>
<feature type="region of interest" description="Disordered" evidence="7">
    <location>
        <begin position="386"/>
        <end position="407"/>
    </location>
</feature>
<feature type="transmembrane region" description="Helical" evidence="6">
    <location>
        <begin position="329"/>
        <end position="349"/>
    </location>
</feature>
<evidence type="ECO:0000256" key="3">
    <source>
        <dbReference type="ARBA" id="ARBA00022692"/>
    </source>
</evidence>
<protein>
    <recommendedName>
        <fullName evidence="6">Phosphate transporter</fullName>
    </recommendedName>
</protein>
<feature type="transmembrane region" description="Helical" evidence="6">
    <location>
        <begin position="45"/>
        <end position="72"/>
    </location>
</feature>
<evidence type="ECO:0000256" key="6">
    <source>
        <dbReference type="RuleBase" id="RU363058"/>
    </source>
</evidence>
<proteinExistence type="inferred from homology"/>
<organism evidence="8 9">
    <name type="scientific">Paractinoplanes deccanensis</name>
    <dbReference type="NCBI Taxonomy" id="113561"/>
    <lineage>
        <taxon>Bacteria</taxon>
        <taxon>Bacillati</taxon>
        <taxon>Actinomycetota</taxon>
        <taxon>Actinomycetes</taxon>
        <taxon>Micromonosporales</taxon>
        <taxon>Micromonosporaceae</taxon>
        <taxon>Paractinoplanes</taxon>
    </lineage>
</organism>
<comment type="caution">
    <text evidence="8">The sequence shown here is derived from an EMBL/GenBank/DDBJ whole genome shotgun (WGS) entry which is preliminary data.</text>
</comment>
<evidence type="ECO:0000256" key="7">
    <source>
        <dbReference type="SAM" id="MobiDB-lite"/>
    </source>
</evidence>
<evidence type="ECO:0000256" key="4">
    <source>
        <dbReference type="ARBA" id="ARBA00022989"/>
    </source>
</evidence>
<dbReference type="Proteomes" id="UP000609879">
    <property type="component" value="Unassembled WGS sequence"/>
</dbReference>
<dbReference type="RefSeq" id="WP_203760519.1">
    <property type="nucleotide sequence ID" value="NZ_BAAABO010000025.1"/>
</dbReference>
<gene>
    <name evidence="8" type="ORF">Ade02nite_12180</name>
</gene>
<feature type="transmembrane region" description="Helical" evidence="6">
    <location>
        <begin position="355"/>
        <end position="375"/>
    </location>
</feature>
<dbReference type="PANTHER" id="PTHR11101">
    <property type="entry name" value="PHOSPHATE TRANSPORTER"/>
    <property type="match status" value="1"/>
</dbReference>
<reference evidence="8 9" key="1">
    <citation type="submission" date="2021-01" db="EMBL/GenBank/DDBJ databases">
        <title>Whole genome shotgun sequence of Actinoplanes deccanensis NBRC 13994.</title>
        <authorList>
            <person name="Komaki H."/>
            <person name="Tamura T."/>
        </authorList>
    </citation>
    <scope>NUCLEOTIDE SEQUENCE [LARGE SCALE GENOMIC DNA]</scope>
    <source>
        <strain evidence="8 9">NBRC 13994</strain>
    </source>
</reference>
<feature type="transmembrane region" description="Helical" evidence="6">
    <location>
        <begin position="161"/>
        <end position="180"/>
    </location>
</feature>
<comment type="similarity">
    <text evidence="6">Belongs to the inorganic phosphate transporter (PiT) (TC 2.A.20) family.</text>
</comment>
<keyword evidence="3 6" id="KW-0812">Transmembrane</keyword>
<feature type="transmembrane region" description="Helical" evidence="6">
    <location>
        <begin position="123"/>
        <end position="141"/>
    </location>
</feature>
<evidence type="ECO:0000313" key="9">
    <source>
        <dbReference type="Proteomes" id="UP000609879"/>
    </source>
</evidence>
<comment type="subcellular location">
    <subcellularLocation>
        <location evidence="1 6">Membrane</location>
        <topology evidence="1 6">Multi-pass membrane protein</topology>
    </subcellularLocation>
</comment>
<keyword evidence="6" id="KW-0592">Phosphate transport</keyword>
<dbReference type="Pfam" id="PF01384">
    <property type="entry name" value="PHO4"/>
    <property type="match status" value="1"/>
</dbReference>
<accession>A0ABQ3XY20</accession>
<sequence length="407" mass="41658">MTETTVILVLVVVTALGFDFTNGFHDTANAMATSIATKALRPKTAVALSGVLNLIGAFLSVEVALTVSNAVVKIQNSDGTPKEALTADGGEALLLIILAGLIGGIVWNLLTWLLGLPSSSSHALFGGLIGATVAGLGWAGVNWNGDGSKLDGVVGKVILPAVLSPVIAGVVAAVGTWLIYRITVGVAKRFTENGFRWGQIGSASLVSLAHGTNDAQKTMGVITLALIAAGDWTDTKNIPFWVKASCALAIALGTYLGGWRIIRTLGKGLVEIAPPQGLAAESSSAAVILASSHLGFALSTTHVATGSILGSGVGKPGAQVRWRVAGRMVTAWLITLPAAGVVGALMWYLGDLIGGLAGAIAIFVVLLACAAGMYLRSRRTPVDHNNVNEEWDATTADTPREPAGTGV</sequence>
<evidence type="ECO:0000256" key="1">
    <source>
        <dbReference type="ARBA" id="ARBA00004141"/>
    </source>
</evidence>
<dbReference type="EMBL" id="BOMI01000017">
    <property type="protein sequence ID" value="GID72577.1"/>
    <property type="molecule type" value="Genomic_DNA"/>
</dbReference>
<evidence type="ECO:0000256" key="5">
    <source>
        <dbReference type="ARBA" id="ARBA00023136"/>
    </source>
</evidence>
<dbReference type="PANTHER" id="PTHR11101:SF54">
    <property type="entry name" value="LOW-AFFINITY INORGANIC PHOSPHATE TRANSPORTER-RELATED"/>
    <property type="match status" value="1"/>
</dbReference>
<evidence type="ECO:0000256" key="2">
    <source>
        <dbReference type="ARBA" id="ARBA00022448"/>
    </source>
</evidence>
<feature type="transmembrane region" description="Helical" evidence="6">
    <location>
        <begin position="6"/>
        <end position="24"/>
    </location>
</feature>
<dbReference type="InterPro" id="IPR001204">
    <property type="entry name" value="Phos_transporter"/>
</dbReference>
<evidence type="ECO:0000313" key="8">
    <source>
        <dbReference type="EMBL" id="GID72577.1"/>
    </source>
</evidence>
<keyword evidence="4 6" id="KW-1133">Transmembrane helix</keyword>
<keyword evidence="5 6" id="KW-0472">Membrane</keyword>
<keyword evidence="2 6" id="KW-0813">Transport</keyword>
<keyword evidence="9" id="KW-1185">Reference proteome</keyword>
<feature type="transmembrane region" description="Helical" evidence="6">
    <location>
        <begin position="92"/>
        <end position="116"/>
    </location>
</feature>